<keyword evidence="2" id="KW-1185">Reference proteome</keyword>
<protein>
    <submittedName>
        <fullName evidence="1">Uncharacterized protein</fullName>
    </submittedName>
</protein>
<evidence type="ECO:0000313" key="2">
    <source>
        <dbReference type="Proteomes" id="UP001141806"/>
    </source>
</evidence>
<dbReference type="EMBL" id="JAMYWD010000006">
    <property type="protein sequence ID" value="KAJ4968767.1"/>
    <property type="molecule type" value="Genomic_DNA"/>
</dbReference>
<evidence type="ECO:0000313" key="1">
    <source>
        <dbReference type="EMBL" id="KAJ4968767.1"/>
    </source>
</evidence>
<comment type="caution">
    <text evidence="1">The sequence shown here is derived from an EMBL/GenBank/DDBJ whole genome shotgun (WGS) entry which is preliminary data.</text>
</comment>
<dbReference type="AlphaFoldDB" id="A0A9Q0KE27"/>
<gene>
    <name evidence="1" type="ORF">NE237_015468</name>
</gene>
<dbReference type="OrthoDB" id="1843873at2759"/>
<sequence length="127" mass="14432">MDGQGNSGGVREYRKCNWTVHETIVLIAAKKMDEERRMKRSGEAEGRSRPAELRWKSIQAIFTSEKIQDIVPLAANAILILGQAHSRVSYLSFLFPAERNRNALFRVTGIGILPIGEYLLWDHFTIC</sequence>
<proteinExistence type="predicted"/>
<organism evidence="1 2">
    <name type="scientific">Protea cynaroides</name>
    <dbReference type="NCBI Taxonomy" id="273540"/>
    <lineage>
        <taxon>Eukaryota</taxon>
        <taxon>Viridiplantae</taxon>
        <taxon>Streptophyta</taxon>
        <taxon>Embryophyta</taxon>
        <taxon>Tracheophyta</taxon>
        <taxon>Spermatophyta</taxon>
        <taxon>Magnoliopsida</taxon>
        <taxon>Proteales</taxon>
        <taxon>Proteaceae</taxon>
        <taxon>Protea</taxon>
    </lineage>
</organism>
<dbReference type="Proteomes" id="UP001141806">
    <property type="component" value="Unassembled WGS sequence"/>
</dbReference>
<accession>A0A9Q0KE27</accession>
<reference evidence="1" key="1">
    <citation type="journal article" date="2023" name="Plant J.">
        <title>The genome of the king protea, Protea cynaroides.</title>
        <authorList>
            <person name="Chang J."/>
            <person name="Duong T.A."/>
            <person name="Schoeman C."/>
            <person name="Ma X."/>
            <person name="Roodt D."/>
            <person name="Barker N."/>
            <person name="Li Z."/>
            <person name="Van de Peer Y."/>
            <person name="Mizrachi E."/>
        </authorList>
    </citation>
    <scope>NUCLEOTIDE SEQUENCE</scope>
    <source>
        <tissue evidence="1">Young leaves</tissue>
    </source>
</reference>
<name>A0A9Q0KE27_9MAGN</name>